<dbReference type="Pfam" id="PF00383">
    <property type="entry name" value="dCMP_cyt_deam_1"/>
    <property type="match status" value="1"/>
</dbReference>
<feature type="region of interest" description="Disordered" evidence="3">
    <location>
        <begin position="28"/>
        <end position="61"/>
    </location>
</feature>
<feature type="domain" description="SET" evidence="4">
    <location>
        <begin position="56"/>
        <end position="175"/>
    </location>
</feature>
<comment type="caution">
    <text evidence="6">The sequence shown here is derived from an EMBL/GenBank/DDBJ whole genome shotgun (WGS) entry which is preliminary data.</text>
</comment>
<organism evidence="6 7">
    <name type="scientific">Apiotrichum porosum</name>
    <dbReference type="NCBI Taxonomy" id="105984"/>
    <lineage>
        <taxon>Eukaryota</taxon>
        <taxon>Fungi</taxon>
        <taxon>Dikarya</taxon>
        <taxon>Basidiomycota</taxon>
        <taxon>Agaricomycotina</taxon>
        <taxon>Tremellomycetes</taxon>
        <taxon>Trichosporonales</taxon>
        <taxon>Trichosporonaceae</taxon>
        <taxon>Apiotrichum</taxon>
    </lineage>
</organism>
<dbReference type="PROSITE" id="PS51747">
    <property type="entry name" value="CYT_DCMP_DEAMINASES_2"/>
    <property type="match status" value="1"/>
</dbReference>
<dbReference type="PROSITE" id="PS50280">
    <property type="entry name" value="SET"/>
    <property type="match status" value="1"/>
</dbReference>
<evidence type="ECO:0000259" key="4">
    <source>
        <dbReference type="PROSITE" id="PS50280"/>
    </source>
</evidence>
<dbReference type="EMBL" id="RSCE01000004">
    <property type="protein sequence ID" value="RSH83171.1"/>
    <property type="molecule type" value="Genomic_DNA"/>
</dbReference>
<dbReference type="Proteomes" id="UP000279236">
    <property type="component" value="Unassembled WGS sequence"/>
</dbReference>
<sequence>MTTSPAGPTSASPLGGADLTSIVPQVAGASSGSTAGAAPLPTAELQPSTDSDGLEPGTETSTINPYLLQVLSRPGRGRGVFASRDLAAGTLIEDAPVLVITQKEWDEGRMNDSILGEYGFCWSNGGMAIGLGMASLFNHSASPNVNFIRNSTAGTIAFRTFRSVKAGDELCICYSADESKLWFMPTQGKNETTASDSEEDMTAGLGALELSDDEGAAAAKAVKKAERETRRQQGGKTHSARDQRRARYLEKMAAKGDQGVKEAEAKSAQEVAPGSQDAKAIVAPTPVHASSSSSTVIASEAKPRHNRPIVNADLPPPLHSQGSSRHRHVGPVVLTPDLEWEPTAGATLTEDQYALLQRARGPVEVEEDADNDNTAMMSVWAVEVHEPKLTRYILDFSKQIVEPRMRHLKRVRKRVDEAGEHNYIALAMVDTMSGDELHKALADFNPVLANLVPIAFEVPRSAARTQEQLRERNLTWPVLFSPAAPRPSDARGMPPAKLEWVRAGINRILRDARKAQAAGDLPVAVFCTSPPESIWPNIDITGFIPPTPGLRAAAHDTRVSENHPLRHAVLNCIAEIARLRTVPPFSELVPLRNGADYLLTSLSLFVTHEPCVMCTMALLHSRVREVFFVYPRKRAGGFESSYGVHSRRDLNHRFDAWRWCGDLVEEELPVADEIEI</sequence>
<dbReference type="SMART" id="SM00317">
    <property type="entry name" value="SET"/>
    <property type="match status" value="1"/>
</dbReference>
<dbReference type="SUPFAM" id="SSF53927">
    <property type="entry name" value="Cytidine deaminase-like"/>
    <property type="match status" value="1"/>
</dbReference>
<evidence type="ECO:0008006" key="8">
    <source>
        <dbReference type="Google" id="ProtNLM"/>
    </source>
</evidence>
<dbReference type="PANTHER" id="PTHR11079">
    <property type="entry name" value="CYTOSINE DEAMINASE FAMILY MEMBER"/>
    <property type="match status" value="1"/>
</dbReference>
<dbReference type="Gene3D" id="3.40.140.10">
    <property type="entry name" value="Cytidine Deaminase, domain 2"/>
    <property type="match status" value="1"/>
</dbReference>
<evidence type="ECO:0000256" key="1">
    <source>
        <dbReference type="ARBA" id="ARBA00022694"/>
    </source>
</evidence>
<dbReference type="Gene3D" id="2.170.270.10">
    <property type="entry name" value="SET domain"/>
    <property type="match status" value="1"/>
</dbReference>
<dbReference type="STRING" id="105984.A0A427XWL9"/>
<evidence type="ECO:0000259" key="5">
    <source>
        <dbReference type="PROSITE" id="PS51747"/>
    </source>
</evidence>
<dbReference type="GO" id="GO:0005737">
    <property type="term" value="C:cytoplasm"/>
    <property type="evidence" value="ECO:0007669"/>
    <property type="project" value="TreeGrafter"/>
</dbReference>
<evidence type="ECO:0000313" key="7">
    <source>
        <dbReference type="Proteomes" id="UP000279236"/>
    </source>
</evidence>
<feature type="compositionally biased region" description="Basic and acidic residues" evidence="3">
    <location>
        <begin position="239"/>
        <end position="267"/>
    </location>
</feature>
<comment type="similarity">
    <text evidence="2">Belongs to the cytidine and deoxycytidylate deaminase family. ADAT3 subfamily.</text>
</comment>
<evidence type="ECO:0000256" key="2">
    <source>
        <dbReference type="ARBA" id="ARBA00038160"/>
    </source>
</evidence>
<keyword evidence="7" id="KW-1185">Reference proteome</keyword>
<dbReference type="CDD" id="cd01285">
    <property type="entry name" value="nucleoside_deaminase"/>
    <property type="match status" value="1"/>
</dbReference>
<keyword evidence="1" id="KW-0819">tRNA processing</keyword>
<reference evidence="6 7" key="1">
    <citation type="submission" date="2018-11" db="EMBL/GenBank/DDBJ databases">
        <title>Genome sequence of Apiotrichum porosum DSM 27194.</title>
        <authorList>
            <person name="Aliyu H."/>
            <person name="Gorte O."/>
            <person name="Ochsenreither K."/>
        </authorList>
    </citation>
    <scope>NUCLEOTIDE SEQUENCE [LARGE SCALE GENOMIC DNA]</scope>
    <source>
        <strain evidence="6 7">DSM 27194</strain>
    </source>
</reference>
<protein>
    <recommendedName>
        <fullName evidence="8">SET domain-containing protein</fullName>
    </recommendedName>
</protein>
<feature type="domain" description="CMP/dCMP-type deaminase" evidence="5">
    <location>
        <begin position="499"/>
        <end position="657"/>
    </location>
</feature>
<dbReference type="InterPro" id="IPR002125">
    <property type="entry name" value="CMP_dCMP_dom"/>
</dbReference>
<proteinExistence type="inferred from homology"/>
<feature type="compositionally biased region" description="Low complexity" evidence="3">
    <location>
        <begin position="28"/>
        <end position="38"/>
    </location>
</feature>
<evidence type="ECO:0000313" key="6">
    <source>
        <dbReference type="EMBL" id="RSH83171.1"/>
    </source>
</evidence>
<dbReference type="GO" id="GO:0005634">
    <property type="term" value="C:nucleus"/>
    <property type="evidence" value="ECO:0007669"/>
    <property type="project" value="TreeGrafter"/>
</dbReference>
<dbReference type="RefSeq" id="XP_028477123.1">
    <property type="nucleotide sequence ID" value="XM_028622231.1"/>
</dbReference>
<evidence type="ECO:0000256" key="3">
    <source>
        <dbReference type="SAM" id="MobiDB-lite"/>
    </source>
</evidence>
<dbReference type="GeneID" id="39591374"/>
<dbReference type="PANTHER" id="PTHR11079:SF156">
    <property type="entry name" value="INACTIVE TRNA-SPECIFIC ADENOSINE DEAMINASE-LIKE PROTEIN 3-RELATED"/>
    <property type="match status" value="1"/>
</dbReference>
<dbReference type="OrthoDB" id="3180714at2759"/>
<dbReference type="GO" id="GO:0052717">
    <property type="term" value="F:tRNA-specific adenosine-34 deaminase activity"/>
    <property type="evidence" value="ECO:0007669"/>
    <property type="project" value="TreeGrafter"/>
</dbReference>
<dbReference type="Pfam" id="PF00856">
    <property type="entry name" value="SET"/>
    <property type="match status" value="1"/>
</dbReference>
<dbReference type="SUPFAM" id="SSF82199">
    <property type="entry name" value="SET domain"/>
    <property type="match status" value="1"/>
</dbReference>
<dbReference type="CDD" id="cd10540">
    <property type="entry name" value="SET_SpSet7-like"/>
    <property type="match status" value="1"/>
</dbReference>
<name>A0A427XWL9_9TREE</name>
<dbReference type="AlphaFoldDB" id="A0A427XWL9"/>
<feature type="region of interest" description="Disordered" evidence="3">
    <location>
        <begin position="221"/>
        <end position="277"/>
    </location>
</feature>
<dbReference type="InterPro" id="IPR001214">
    <property type="entry name" value="SET_dom"/>
</dbReference>
<accession>A0A427XWL9</accession>
<gene>
    <name evidence="6" type="ORF">EHS24_006831</name>
</gene>
<dbReference type="GO" id="GO:0008033">
    <property type="term" value="P:tRNA processing"/>
    <property type="evidence" value="ECO:0007669"/>
    <property type="project" value="UniProtKB-KW"/>
</dbReference>
<dbReference type="InterPro" id="IPR016193">
    <property type="entry name" value="Cytidine_deaminase-like"/>
</dbReference>
<dbReference type="InterPro" id="IPR046341">
    <property type="entry name" value="SET_dom_sf"/>
</dbReference>